<evidence type="ECO:0000313" key="1">
    <source>
        <dbReference type="EMBL" id="CAI3994259.1"/>
    </source>
</evidence>
<accession>A0A9P1CLA2</accession>
<protein>
    <submittedName>
        <fullName evidence="1">Uncharacterized protein</fullName>
    </submittedName>
</protein>
<organism evidence="1">
    <name type="scientific">Cladocopium goreaui</name>
    <dbReference type="NCBI Taxonomy" id="2562237"/>
    <lineage>
        <taxon>Eukaryota</taxon>
        <taxon>Sar</taxon>
        <taxon>Alveolata</taxon>
        <taxon>Dinophyceae</taxon>
        <taxon>Suessiales</taxon>
        <taxon>Symbiodiniaceae</taxon>
        <taxon>Cladocopium</taxon>
    </lineage>
</organism>
<sequence>MLGGTTRNADAKNLHTWHSILKVNDRKQVIFIQRVLLLHEIASKKGGRASTNRLSVSEWQLECDRCCLLTHILDEMSRTVDDHGQRLFPDDLLASLATRVVEGDYTGEADSLLGTLNPAFDVKESQIFLDNAPEVPDPVQKRMEFADERVNVLNQDARKAQFEADTLCLAKMPVVAWADMMKCGRPTNNETDEYATLLSHVLHKRPKNAVGVIIAPFLVSANQQGYRGQLRTWEDKMDAKSLRNESIAIRCTTPPAKRRVPIQFDGWIAMSDKSTEDNVFDRCQLLLDRATRQEIAWQAEANYVVPTAEKDAVPHASEGSRSLSDVQECAQYLAGDQLPNAVIAGLLSKSKIDGNASVLALVNLTPYDACVEKFAKNGLGIEKKVSFKSLSLTKNLNAAQYVERTLSIELLEEWKCGKTGRFGNVRPYEPTPPVVQPGSRQFDLSSFPLKLVKLDIDLVSGKKGWARFKVSLPPHVRSRHLEDPVYGAEWKSLMLDFDEKYGRNPEAERQAALIAKQEDDAGQKVEAFEPWDEPQTLEALQDKYIVECKFSGRCAGTTLVLCQSKKRDGVVDQVTGNQRFKLFMVAHCKVTVPGMDFQIAHGPSKFVKPEKVANLQRQDKEGTPGKFSG</sequence>
<name>A0A9P1CLA2_9DINO</name>
<evidence type="ECO:0000313" key="3">
    <source>
        <dbReference type="Proteomes" id="UP001152797"/>
    </source>
</evidence>
<dbReference type="EMBL" id="CAMXCT010001929">
    <property type="protein sequence ID" value="CAI3994259.1"/>
    <property type="molecule type" value="Genomic_DNA"/>
</dbReference>
<comment type="caution">
    <text evidence="1">The sequence shown here is derived from an EMBL/GenBank/DDBJ whole genome shotgun (WGS) entry which is preliminary data.</text>
</comment>
<dbReference type="AlphaFoldDB" id="A0A9P1CLA2"/>
<evidence type="ECO:0000313" key="2">
    <source>
        <dbReference type="EMBL" id="CAL4781571.1"/>
    </source>
</evidence>
<proteinExistence type="predicted"/>
<gene>
    <name evidence="1" type="ORF">C1SCF055_LOCUS20916</name>
</gene>
<dbReference type="Proteomes" id="UP001152797">
    <property type="component" value="Unassembled WGS sequence"/>
</dbReference>
<reference evidence="2 3" key="2">
    <citation type="submission" date="2024-05" db="EMBL/GenBank/DDBJ databases">
        <authorList>
            <person name="Chen Y."/>
            <person name="Shah S."/>
            <person name="Dougan E. K."/>
            <person name="Thang M."/>
            <person name="Chan C."/>
        </authorList>
    </citation>
    <scope>NUCLEOTIDE SEQUENCE [LARGE SCALE GENOMIC DNA]</scope>
</reference>
<reference evidence="1" key="1">
    <citation type="submission" date="2022-10" db="EMBL/GenBank/DDBJ databases">
        <authorList>
            <person name="Chen Y."/>
            <person name="Dougan E. K."/>
            <person name="Chan C."/>
            <person name="Rhodes N."/>
            <person name="Thang M."/>
        </authorList>
    </citation>
    <scope>NUCLEOTIDE SEQUENCE</scope>
</reference>
<dbReference type="OrthoDB" id="427000at2759"/>
<dbReference type="EMBL" id="CAMXCT020001929">
    <property type="protein sequence ID" value="CAL1147634.1"/>
    <property type="molecule type" value="Genomic_DNA"/>
</dbReference>
<keyword evidence="3" id="KW-1185">Reference proteome</keyword>
<dbReference type="EMBL" id="CAMXCT030001929">
    <property type="protein sequence ID" value="CAL4781571.1"/>
    <property type="molecule type" value="Genomic_DNA"/>
</dbReference>